<evidence type="ECO:0000256" key="8">
    <source>
        <dbReference type="ARBA" id="ARBA00022989"/>
    </source>
</evidence>
<comment type="function">
    <text evidence="1 10">Controls the rotational direction of flagella during chemotaxis.</text>
</comment>
<dbReference type="Pfam" id="PF03748">
    <property type="entry name" value="FliL"/>
    <property type="match status" value="1"/>
</dbReference>
<evidence type="ECO:0000256" key="11">
    <source>
        <dbReference type="SAM" id="MobiDB-lite"/>
    </source>
</evidence>
<organism evidence="12 13">
    <name type="scientific">Thermogutta terrifontis</name>
    <dbReference type="NCBI Taxonomy" id="1331910"/>
    <lineage>
        <taxon>Bacteria</taxon>
        <taxon>Pseudomonadati</taxon>
        <taxon>Planctomycetota</taxon>
        <taxon>Planctomycetia</taxon>
        <taxon>Pirellulales</taxon>
        <taxon>Thermoguttaceae</taxon>
        <taxon>Thermogutta</taxon>
    </lineage>
</organism>
<keyword evidence="13" id="KW-1185">Reference proteome</keyword>
<dbReference type="OrthoDB" id="279097at2"/>
<keyword evidence="4 10" id="KW-1003">Cell membrane</keyword>
<name>A0A286RCL8_9BACT</name>
<protein>
    <recommendedName>
        <fullName evidence="10">Flagellar protein FliL</fullName>
    </recommendedName>
</protein>
<dbReference type="GO" id="GO:0071973">
    <property type="term" value="P:bacterial-type flagellum-dependent cell motility"/>
    <property type="evidence" value="ECO:0007669"/>
    <property type="project" value="InterPro"/>
</dbReference>
<dbReference type="EMBL" id="CP018477">
    <property type="protein sequence ID" value="ASV73709.1"/>
    <property type="molecule type" value="Genomic_DNA"/>
</dbReference>
<evidence type="ECO:0000313" key="12">
    <source>
        <dbReference type="EMBL" id="ASV73709.1"/>
    </source>
</evidence>
<evidence type="ECO:0000256" key="1">
    <source>
        <dbReference type="ARBA" id="ARBA00002254"/>
    </source>
</evidence>
<dbReference type="GO" id="GO:0005886">
    <property type="term" value="C:plasma membrane"/>
    <property type="evidence" value="ECO:0007669"/>
    <property type="project" value="UniProtKB-SubCell"/>
</dbReference>
<comment type="subcellular location">
    <subcellularLocation>
        <location evidence="2">Cell membrane</location>
        <topology evidence="2">Single-pass membrane protein</topology>
    </subcellularLocation>
</comment>
<dbReference type="Proteomes" id="UP000215086">
    <property type="component" value="Chromosome"/>
</dbReference>
<reference evidence="12 13" key="1">
    <citation type="journal article" name="Front. Microbiol.">
        <title>Sugar Metabolism of the First Thermophilic Planctomycete Thermogutta terrifontis: Comparative Genomic and Transcriptomic Approaches.</title>
        <authorList>
            <person name="Elcheninov A.G."/>
            <person name="Menzel P."/>
            <person name="Gudbergsdottir S.R."/>
            <person name="Slesarev A.I."/>
            <person name="Kadnikov V.V."/>
            <person name="Krogh A."/>
            <person name="Bonch-Osmolovskaya E.A."/>
            <person name="Peng X."/>
            <person name="Kublanov I.V."/>
        </authorList>
    </citation>
    <scope>NUCLEOTIDE SEQUENCE [LARGE SCALE GENOMIC DNA]</scope>
    <source>
        <strain evidence="12 13">R1</strain>
    </source>
</reference>
<accession>A0A286RCL8</accession>
<dbReference type="GO" id="GO:0006935">
    <property type="term" value="P:chemotaxis"/>
    <property type="evidence" value="ECO:0007669"/>
    <property type="project" value="UniProtKB-KW"/>
</dbReference>
<proteinExistence type="inferred from homology"/>
<dbReference type="AlphaFoldDB" id="A0A286RCL8"/>
<evidence type="ECO:0000256" key="7">
    <source>
        <dbReference type="ARBA" id="ARBA00022779"/>
    </source>
</evidence>
<dbReference type="GO" id="GO:0009425">
    <property type="term" value="C:bacterial-type flagellum basal body"/>
    <property type="evidence" value="ECO:0007669"/>
    <property type="project" value="InterPro"/>
</dbReference>
<dbReference type="RefSeq" id="WP_095414236.1">
    <property type="nucleotide sequence ID" value="NZ_CP018477.1"/>
</dbReference>
<feature type="region of interest" description="Disordered" evidence="11">
    <location>
        <begin position="57"/>
        <end position="100"/>
    </location>
</feature>
<evidence type="ECO:0000256" key="2">
    <source>
        <dbReference type="ARBA" id="ARBA00004162"/>
    </source>
</evidence>
<keyword evidence="8 10" id="KW-1133">Transmembrane helix</keyword>
<dbReference type="InterPro" id="IPR005503">
    <property type="entry name" value="FliL"/>
</dbReference>
<evidence type="ECO:0000256" key="6">
    <source>
        <dbReference type="ARBA" id="ARBA00022692"/>
    </source>
</evidence>
<keyword evidence="5 10" id="KW-0145">Chemotaxis</keyword>
<keyword evidence="7 10" id="KW-0283">Flagellar rotation</keyword>
<evidence type="ECO:0000313" key="13">
    <source>
        <dbReference type="Proteomes" id="UP000215086"/>
    </source>
</evidence>
<evidence type="ECO:0000256" key="5">
    <source>
        <dbReference type="ARBA" id="ARBA00022500"/>
    </source>
</evidence>
<feature type="compositionally biased region" description="Polar residues" evidence="11">
    <location>
        <begin position="84"/>
        <end position="94"/>
    </location>
</feature>
<evidence type="ECO:0000256" key="3">
    <source>
        <dbReference type="ARBA" id="ARBA00008281"/>
    </source>
</evidence>
<evidence type="ECO:0000256" key="10">
    <source>
        <dbReference type="RuleBase" id="RU364125"/>
    </source>
</evidence>
<keyword evidence="9 10" id="KW-0472">Membrane</keyword>
<keyword evidence="6 10" id="KW-0812">Transmembrane</keyword>
<comment type="similarity">
    <text evidence="3 10">Belongs to the FliL family.</text>
</comment>
<feature type="region of interest" description="Disordered" evidence="11">
    <location>
        <begin position="1"/>
        <end position="22"/>
    </location>
</feature>
<dbReference type="KEGG" id="ttf:THTE_1107"/>
<feature type="transmembrane region" description="Helical" evidence="10">
    <location>
        <begin position="32"/>
        <end position="51"/>
    </location>
</feature>
<evidence type="ECO:0000256" key="4">
    <source>
        <dbReference type="ARBA" id="ARBA00022475"/>
    </source>
</evidence>
<sequence>MASAAENAGKKEQTDQQTAGHSTHHGAIRLKLAGFIVGLVAVEALAAYFILPGSTNAGPPSQESEKAAASADTPHQTAAPVSVPETQIDPTQGLGTPGSGTEVEVDLGEFSVTSYQPTTQTTLRIDFHLWGTVDQSLEKDFQAAWAKANNRVRDQILVIVRSAELSELTDAGLGLIKRKILEKVNHALGKPYLKSVVFSEFSFLEQ</sequence>
<gene>
    <name evidence="12" type="ORF">THTE_1107</name>
</gene>
<evidence type="ECO:0000256" key="9">
    <source>
        <dbReference type="ARBA" id="ARBA00023136"/>
    </source>
</evidence>